<reference evidence="2" key="1">
    <citation type="journal article" date="2016" name="Sci. Rep.">
        <title>Molecular characterization of firefly nuptial gifts: a multi-omics approach sheds light on postcopulatory sexual selection.</title>
        <authorList>
            <person name="Al-Wathiqui N."/>
            <person name="Fallon T.R."/>
            <person name="South A."/>
            <person name="Weng J.K."/>
            <person name="Lewis S.M."/>
        </authorList>
    </citation>
    <scope>NUCLEOTIDE SEQUENCE</scope>
</reference>
<dbReference type="AlphaFoldDB" id="A0A1Y1JTI1"/>
<evidence type="ECO:0000256" key="1">
    <source>
        <dbReference type="SAM" id="SignalP"/>
    </source>
</evidence>
<proteinExistence type="predicted"/>
<dbReference type="EMBL" id="GEZM01101514">
    <property type="protein sequence ID" value="JAV52614.1"/>
    <property type="molecule type" value="Transcribed_RNA"/>
</dbReference>
<protein>
    <submittedName>
        <fullName evidence="2">Uncharacterized protein</fullName>
    </submittedName>
</protein>
<name>A0A1Y1JTI1_PHOPY</name>
<evidence type="ECO:0000313" key="2">
    <source>
        <dbReference type="EMBL" id="JAV52614.1"/>
    </source>
</evidence>
<accession>A0A1Y1JTI1</accession>
<organism evidence="2">
    <name type="scientific">Photinus pyralis</name>
    <name type="common">Common eastern firefly</name>
    <name type="synonym">Lampyris pyralis</name>
    <dbReference type="NCBI Taxonomy" id="7054"/>
    <lineage>
        <taxon>Eukaryota</taxon>
        <taxon>Metazoa</taxon>
        <taxon>Ecdysozoa</taxon>
        <taxon>Arthropoda</taxon>
        <taxon>Hexapoda</taxon>
        <taxon>Insecta</taxon>
        <taxon>Pterygota</taxon>
        <taxon>Neoptera</taxon>
        <taxon>Endopterygota</taxon>
        <taxon>Coleoptera</taxon>
        <taxon>Polyphaga</taxon>
        <taxon>Elateriformia</taxon>
        <taxon>Elateroidea</taxon>
        <taxon>Lampyridae</taxon>
        <taxon>Lampyrinae</taxon>
        <taxon>Photinus</taxon>
    </lineage>
</organism>
<keyword evidence="1" id="KW-0732">Signal</keyword>
<feature type="chain" id="PRO_5012937334" evidence="1">
    <location>
        <begin position="20"/>
        <end position="719"/>
    </location>
</feature>
<feature type="signal peptide" evidence="1">
    <location>
        <begin position="1"/>
        <end position="19"/>
    </location>
</feature>
<sequence>MDVLFSYVVMCGILYPVFANPSPISVDQKKVKDEVNWQNLQLTLLSIEEKLRNLESFVIVQCGTRFNGKIDYYGRKIDNIEKTLSKMEMQTKLELEKISENISSKNFKEDISNERIIRNIDIVHEKLNHKLTAIEQRADLSTIKMKNIGETVTAKLEKLEDNFMIRDSDVETELSEVVNAIDDLKTGHISFEQNMIKLITQSTETFENLLTNQYTRLESALDTTTKNITQNIQGVQETMQKVLNETENTTEMINVSKEEVFDNMNEYANKIIDIHTDLWNKADFITSKVHELSKTATLSRNEQQNSLRGLTVQLGRLSGKPHFQVDSQDYSKLEELNKKIDENFQNVMLTQNMFLESCHRVQMDEAQIESQIGAVLNKLIDTFENKTSVTVQDIQRLEQSINTHDSATKQCLQNTLNNVQDLFKVVKDEHLKILQNINKQKENIGIIGDLLQNITHSKEERLTQTVLETVKELEKQVAENSNILSNQNNITKLLLKINLQQNFNFSTFITSVTTDLSDIKENTNTLFVNTDKFANLIRTITTSANTTGPNIEDLIRKIFVKTPDPSILDSDHFKITRKGIENLIGSLNHTGTFSEKIDNYTYSVRDQNHLRIVKCLPHYLDIIDVRFNPDDELLNCTSSKITGSPSCLPNYLDIIDVRYNRDNCTTASTETVETSRVLTERNDQIIQQVAEDWGEYAELTTGIEEEGHITFSNDNNTNP</sequence>